<evidence type="ECO:0000313" key="6">
    <source>
        <dbReference type="EMBL" id="ETN14902.1"/>
    </source>
</evidence>
<organism evidence="6 7">
    <name type="scientific">Phytophthora nicotianae (strain INRA-310)</name>
    <name type="common">Phytophthora parasitica</name>
    <dbReference type="NCBI Taxonomy" id="761204"/>
    <lineage>
        <taxon>Eukaryota</taxon>
        <taxon>Sar</taxon>
        <taxon>Stramenopiles</taxon>
        <taxon>Oomycota</taxon>
        <taxon>Peronosporomycetes</taxon>
        <taxon>Peronosporales</taxon>
        <taxon>Peronosporaceae</taxon>
        <taxon>Phytophthora</taxon>
    </lineage>
</organism>
<evidence type="ECO:0000256" key="4">
    <source>
        <dbReference type="PROSITE-ProRule" id="PRU10141"/>
    </source>
</evidence>
<dbReference type="STRING" id="761204.W2QNZ3"/>
<dbReference type="PROSITE" id="PS00107">
    <property type="entry name" value="PROTEIN_KINASE_ATP"/>
    <property type="match status" value="1"/>
</dbReference>
<gene>
    <name evidence="6" type="ORF">PPTG_07152</name>
</gene>
<evidence type="ECO:0000256" key="3">
    <source>
        <dbReference type="ARBA" id="ARBA00022525"/>
    </source>
</evidence>
<proteinExistence type="predicted"/>
<evidence type="ECO:0000313" key="7">
    <source>
        <dbReference type="Proteomes" id="UP000018817"/>
    </source>
</evidence>
<keyword evidence="3" id="KW-0964">Secreted</keyword>
<accession>W2QNZ3</accession>
<dbReference type="InterPro" id="IPR017441">
    <property type="entry name" value="Protein_kinase_ATP_BS"/>
</dbReference>
<dbReference type="GeneID" id="20177060"/>
<reference evidence="6 7" key="2">
    <citation type="submission" date="2013-11" db="EMBL/GenBank/DDBJ databases">
        <title>The Genome Sequence of Phytophthora parasitica INRA-310.</title>
        <authorList>
            <consortium name="The Broad Institute Genomics Platform"/>
            <person name="Russ C."/>
            <person name="Tyler B."/>
            <person name="Panabieres F."/>
            <person name="Shan W."/>
            <person name="Tripathy S."/>
            <person name="Grunwald N."/>
            <person name="Machado M."/>
            <person name="Johnson C.S."/>
            <person name="Arredondo F."/>
            <person name="Hong C."/>
            <person name="Coffey M."/>
            <person name="Young S.K."/>
            <person name="Zeng Q."/>
            <person name="Gargeya S."/>
            <person name="Fitzgerald M."/>
            <person name="Abouelleil A."/>
            <person name="Alvarado L."/>
            <person name="Chapman S.B."/>
            <person name="Gainer-Dewar J."/>
            <person name="Goldberg J."/>
            <person name="Griggs A."/>
            <person name="Gujja S."/>
            <person name="Hansen M."/>
            <person name="Howarth C."/>
            <person name="Imamovic A."/>
            <person name="Ireland A."/>
            <person name="Larimer J."/>
            <person name="McCowan C."/>
            <person name="Murphy C."/>
            <person name="Pearson M."/>
            <person name="Poon T.W."/>
            <person name="Priest M."/>
            <person name="Roberts A."/>
            <person name="Saif S."/>
            <person name="Shea T."/>
            <person name="Sykes S."/>
            <person name="Wortman J."/>
            <person name="Nusbaum C."/>
            <person name="Birren B."/>
        </authorList>
    </citation>
    <scope>NUCLEOTIDE SEQUENCE [LARGE SCALE GENOMIC DNA]</scope>
    <source>
        <strain evidence="6 7">INRA-310</strain>
    </source>
</reference>
<evidence type="ECO:0000259" key="5">
    <source>
        <dbReference type="Pfam" id="PF20147"/>
    </source>
</evidence>
<dbReference type="Pfam" id="PF20147">
    <property type="entry name" value="Crinkler"/>
    <property type="match status" value="1"/>
</dbReference>
<sequence length="583" mass="64457">MVKLFCAVVGVAGSAFRVDIDASQLVGDLKKVIKGKNPATITCDAKDLRLFLAKAEKGAGAWLTENDLNEGVSDTSDLKLLGAAGAPLNLVGLSEKDVKFVPTLEDVEPMNTPVHVLVVVPEGATSEHDSWALFREINVRQMRLEMQLEQLVASLPHKPSNSYSNASLGQLELRRLEKDQLIIEVAPIGDGEAFWSEETQIKADAITDETDFDAFITPYFSDILHSCGMVFVNSERYEWLSQSAVVIKNKDLKPDGFATHRGMFRGKPVPNDGVPRPSGFRFGVAEDELFDCLILFESKLTITEAAFGQVARYLQNLLPEAPASAILFDRRSFWLIKSHKSVVVKVQIAKWTNNGSKSLFRNFITDNVSPWVSLLTLACSCLGVDVVEGDAFLGRGAHGRVFKVIRREGEVFALKLVEKCSVGHFYQEKKALTCAQRTGLTTSLVGEVITPEGAALLLSPVGEPLPRPRTQQEVRSLFELLWQLHANNLVHGDPRVPNVILHGGKRLWIDLVEVMEASSTLKRVDAEILTRSTLNVSRTIVLDPALVQLIDKYGERATRENLDRLAQAVWQKLVCQISCKFSN</sequence>
<keyword evidence="4" id="KW-0547">Nucleotide-binding</keyword>
<feature type="binding site" evidence="4">
    <location>
        <position position="415"/>
    </location>
    <ligand>
        <name>ATP</name>
        <dbReference type="ChEBI" id="CHEBI:30616"/>
    </ligand>
</feature>
<dbReference type="OrthoDB" id="424746at2759"/>
<dbReference type="RefSeq" id="XP_008899555.1">
    <property type="nucleotide sequence ID" value="XM_008901307.1"/>
</dbReference>
<dbReference type="SUPFAM" id="SSF56112">
    <property type="entry name" value="Protein kinase-like (PK-like)"/>
    <property type="match status" value="1"/>
</dbReference>
<evidence type="ECO:0000256" key="1">
    <source>
        <dbReference type="ARBA" id="ARBA00004340"/>
    </source>
</evidence>
<name>W2QNZ3_PHYN3</name>
<dbReference type="InterPro" id="IPR011009">
    <property type="entry name" value="Kinase-like_dom_sf"/>
</dbReference>
<reference evidence="7" key="1">
    <citation type="submission" date="2011-12" db="EMBL/GenBank/DDBJ databases">
        <authorList>
            <consortium name="The Broad Institute Genome Sequencing Platform"/>
            <person name="Russ C."/>
            <person name="Tyler B."/>
            <person name="Panabieres F."/>
            <person name="Shan W."/>
            <person name="Tripathy S."/>
            <person name="Grunwald N."/>
            <person name="Machado M."/>
            <person name="Young S.K."/>
            <person name="Zeng Q."/>
            <person name="Gargeya S."/>
            <person name="Fitzgerald M."/>
            <person name="Haas B."/>
            <person name="Abouelleil A."/>
            <person name="Alvarado L."/>
            <person name="Arachchi H.M."/>
            <person name="Berlin A."/>
            <person name="Chapman S.B."/>
            <person name="Gearin G."/>
            <person name="Goldberg J."/>
            <person name="Griggs A."/>
            <person name="Gujja S."/>
            <person name="Hansen M."/>
            <person name="Heiman D."/>
            <person name="Howarth C."/>
            <person name="Larimer J."/>
            <person name="Lui A."/>
            <person name="MacDonald P.J.P."/>
            <person name="McCowen C."/>
            <person name="Montmayeur A."/>
            <person name="Murphy C."/>
            <person name="Neiman D."/>
            <person name="Pearson M."/>
            <person name="Priest M."/>
            <person name="Roberts A."/>
            <person name="Saif S."/>
            <person name="Shea T."/>
            <person name="Sisk P."/>
            <person name="Stolte C."/>
            <person name="Sykes S."/>
            <person name="Wortman J."/>
            <person name="Nusbaum C."/>
            <person name="Birren B."/>
        </authorList>
    </citation>
    <scope>NUCLEOTIDE SEQUENCE [LARGE SCALE GENOMIC DNA]</scope>
    <source>
        <strain evidence="7">INRA-310</strain>
    </source>
</reference>
<dbReference type="VEuPathDB" id="FungiDB:PPTG_07152"/>
<dbReference type="GO" id="GO:0005576">
    <property type="term" value="C:extracellular region"/>
    <property type="evidence" value="ECO:0007669"/>
    <property type="project" value="UniProtKB-SubCell"/>
</dbReference>
<keyword evidence="4" id="KW-0067">ATP-binding</keyword>
<feature type="domain" description="Crinkler effector protein N-terminal" evidence="5">
    <location>
        <begin position="2"/>
        <end position="119"/>
    </location>
</feature>
<dbReference type="InterPro" id="IPR045379">
    <property type="entry name" value="Crinkler_N"/>
</dbReference>
<dbReference type="AlphaFoldDB" id="W2QNZ3"/>
<dbReference type="GO" id="GO:0005524">
    <property type="term" value="F:ATP binding"/>
    <property type="evidence" value="ECO:0007669"/>
    <property type="project" value="UniProtKB-UniRule"/>
</dbReference>
<evidence type="ECO:0000256" key="2">
    <source>
        <dbReference type="ARBA" id="ARBA00004613"/>
    </source>
</evidence>
<dbReference type="Proteomes" id="UP000018817">
    <property type="component" value="Unassembled WGS sequence"/>
</dbReference>
<dbReference type="EMBL" id="KI669571">
    <property type="protein sequence ID" value="ETN14902.1"/>
    <property type="molecule type" value="Genomic_DNA"/>
</dbReference>
<protein>
    <recommendedName>
        <fullName evidence="5">Crinkler effector protein N-terminal domain-containing protein</fullName>
    </recommendedName>
</protein>
<dbReference type="GO" id="GO:0043657">
    <property type="term" value="C:host cell"/>
    <property type="evidence" value="ECO:0007669"/>
    <property type="project" value="UniProtKB-SubCell"/>
</dbReference>
<comment type="subcellular location">
    <subcellularLocation>
        <location evidence="1">Host cell</location>
    </subcellularLocation>
    <subcellularLocation>
        <location evidence="2">Secreted</location>
    </subcellularLocation>
</comment>